<evidence type="ECO:0000256" key="6">
    <source>
        <dbReference type="ARBA" id="ARBA00022679"/>
    </source>
</evidence>
<dbReference type="Gene3D" id="3.30.1010.10">
    <property type="entry name" value="Phosphatidylinositol 3-kinase Catalytic Subunit, Chain A, domain 4"/>
    <property type="match status" value="1"/>
</dbReference>
<evidence type="ECO:0000256" key="8">
    <source>
        <dbReference type="ARBA" id="ARBA00022763"/>
    </source>
</evidence>
<dbReference type="PROSITE" id="PS51190">
    <property type="entry name" value="FATC"/>
    <property type="match status" value="1"/>
</dbReference>
<evidence type="ECO:0000256" key="10">
    <source>
        <dbReference type="ARBA" id="ARBA00022840"/>
    </source>
</evidence>
<evidence type="ECO:0000259" key="18">
    <source>
        <dbReference type="PROSITE" id="PS51190"/>
    </source>
</evidence>
<dbReference type="InterPro" id="IPR011009">
    <property type="entry name" value="Kinase-like_dom_sf"/>
</dbReference>
<evidence type="ECO:0000256" key="5">
    <source>
        <dbReference type="ARBA" id="ARBA00022553"/>
    </source>
</evidence>
<evidence type="ECO:0000256" key="15">
    <source>
        <dbReference type="SAM" id="MobiDB-lite"/>
    </source>
</evidence>
<comment type="subcellular location">
    <subcellularLocation>
        <location evidence="1">Nucleus</location>
        <location evidence="1">Nucleolus</location>
    </subcellularLocation>
</comment>
<feature type="region of interest" description="Disordered" evidence="15">
    <location>
        <begin position="2136"/>
        <end position="2177"/>
    </location>
</feature>
<feature type="domain" description="FATC" evidence="18">
    <location>
        <begin position="2242"/>
        <end position="2274"/>
    </location>
</feature>
<dbReference type="Pfam" id="PF00454">
    <property type="entry name" value="PI3_PI4_kinase"/>
    <property type="match status" value="1"/>
</dbReference>
<dbReference type="InterPro" id="IPR003152">
    <property type="entry name" value="FATC_dom"/>
</dbReference>
<keyword evidence="7" id="KW-0547">Nucleotide-binding</keyword>
<dbReference type="SMART" id="SM01344">
    <property type="entry name" value="NUC194"/>
    <property type="match status" value="1"/>
</dbReference>
<feature type="domain" description="FAT" evidence="17">
    <location>
        <begin position="1010"/>
        <end position="1644"/>
    </location>
</feature>
<reference evidence="19" key="1">
    <citation type="journal article" date="2020" name="Fungal Divers.">
        <title>Resolving the Mortierellaceae phylogeny through synthesis of multi-gene phylogenetics and phylogenomics.</title>
        <authorList>
            <person name="Vandepol N."/>
            <person name="Liber J."/>
            <person name="Desiro A."/>
            <person name="Na H."/>
            <person name="Kennedy M."/>
            <person name="Barry K."/>
            <person name="Grigoriev I.V."/>
            <person name="Miller A.N."/>
            <person name="O'Donnell K."/>
            <person name="Stajich J.E."/>
            <person name="Bonito G."/>
        </authorList>
    </citation>
    <scope>NUCLEOTIDE SEQUENCE</scope>
    <source>
        <strain evidence="19">BC1065</strain>
    </source>
</reference>
<keyword evidence="9" id="KW-0418">Kinase</keyword>
<dbReference type="GO" id="GO:0005730">
    <property type="term" value="C:nucleolus"/>
    <property type="evidence" value="ECO:0007669"/>
    <property type="project" value="UniProtKB-SubCell"/>
</dbReference>
<dbReference type="CDD" id="cd05172">
    <property type="entry name" value="PIKKc_DNA-PK"/>
    <property type="match status" value="1"/>
</dbReference>
<dbReference type="PANTHER" id="PTHR11139:SF68">
    <property type="entry name" value="DNA-DEPENDENT PROTEIN KINASE CATALYTIC SUBUNIT"/>
    <property type="match status" value="1"/>
</dbReference>
<dbReference type="InterPro" id="IPR012582">
    <property type="entry name" value="DNAPKcs_CC3"/>
</dbReference>
<evidence type="ECO:0000256" key="11">
    <source>
        <dbReference type="ARBA" id="ARBA00023204"/>
    </source>
</evidence>
<keyword evidence="20" id="KW-1185">Reference proteome</keyword>
<dbReference type="Proteomes" id="UP000807716">
    <property type="component" value="Unassembled WGS sequence"/>
</dbReference>
<evidence type="ECO:0000256" key="14">
    <source>
        <dbReference type="ARBA" id="ARBA00048679"/>
    </source>
</evidence>
<evidence type="ECO:0000313" key="19">
    <source>
        <dbReference type="EMBL" id="KAG0257869.1"/>
    </source>
</evidence>
<accession>A0A9P6Q0K6</accession>
<dbReference type="InterPro" id="IPR003151">
    <property type="entry name" value="PIK-rel_kinase_FAT"/>
</dbReference>
<name>A0A9P6Q0K6_9FUNG</name>
<dbReference type="Pfam" id="PF08163">
    <property type="entry name" value="DNAPKcs_CC3"/>
    <property type="match status" value="1"/>
</dbReference>
<dbReference type="GO" id="GO:0004677">
    <property type="term" value="F:DNA-dependent protein kinase activity"/>
    <property type="evidence" value="ECO:0007669"/>
    <property type="project" value="InterPro"/>
</dbReference>
<keyword evidence="6" id="KW-0808">Transferase</keyword>
<dbReference type="EMBL" id="JAAAJB010000344">
    <property type="protein sequence ID" value="KAG0257869.1"/>
    <property type="molecule type" value="Genomic_DNA"/>
</dbReference>
<dbReference type="SUPFAM" id="SSF48371">
    <property type="entry name" value="ARM repeat"/>
    <property type="match status" value="1"/>
</dbReference>
<dbReference type="PROSITE" id="PS51189">
    <property type="entry name" value="FAT"/>
    <property type="match status" value="1"/>
</dbReference>
<evidence type="ECO:0000256" key="9">
    <source>
        <dbReference type="ARBA" id="ARBA00022777"/>
    </source>
</evidence>
<dbReference type="OrthoDB" id="381190at2759"/>
<dbReference type="InterPro" id="IPR014009">
    <property type="entry name" value="PIK_FAT"/>
</dbReference>
<dbReference type="EC" id="2.7.11.1" evidence="2"/>
<evidence type="ECO:0000256" key="2">
    <source>
        <dbReference type="ARBA" id="ARBA00012513"/>
    </source>
</evidence>
<dbReference type="InterPro" id="IPR016024">
    <property type="entry name" value="ARM-type_fold"/>
</dbReference>
<feature type="region of interest" description="Disordered" evidence="15">
    <location>
        <begin position="819"/>
        <end position="856"/>
    </location>
</feature>
<dbReference type="InterPro" id="IPR000403">
    <property type="entry name" value="PI3/4_kinase_cat_dom"/>
</dbReference>
<comment type="catalytic activity">
    <reaction evidence="13">
        <text>L-threonyl-[protein] + ATP = O-phospho-L-threonyl-[protein] + ADP + H(+)</text>
        <dbReference type="Rhea" id="RHEA:46608"/>
        <dbReference type="Rhea" id="RHEA-COMP:11060"/>
        <dbReference type="Rhea" id="RHEA-COMP:11605"/>
        <dbReference type="ChEBI" id="CHEBI:15378"/>
        <dbReference type="ChEBI" id="CHEBI:30013"/>
        <dbReference type="ChEBI" id="CHEBI:30616"/>
        <dbReference type="ChEBI" id="CHEBI:61977"/>
        <dbReference type="ChEBI" id="CHEBI:456216"/>
        <dbReference type="EC" id="2.7.11.1"/>
    </reaction>
</comment>
<dbReference type="InterPro" id="IPR018936">
    <property type="entry name" value="PI3/4_kinase_CS"/>
</dbReference>
<comment type="catalytic activity">
    <reaction evidence="14">
        <text>L-seryl-[protein] + ATP = O-phospho-L-seryl-[protein] + ADP + H(+)</text>
        <dbReference type="Rhea" id="RHEA:17989"/>
        <dbReference type="Rhea" id="RHEA-COMP:9863"/>
        <dbReference type="Rhea" id="RHEA-COMP:11604"/>
        <dbReference type="ChEBI" id="CHEBI:15378"/>
        <dbReference type="ChEBI" id="CHEBI:29999"/>
        <dbReference type="ChEBI" id="CHEBI:30616"/>
        <dbReference type="ChEBI" id="CHEBI:83421"/>
        <dbReference type="ChEBI" id="CHEBI:456216"/>
        <dbReference type="EC" id="2.7.11.1"/>
    </reaction>
</comment>
<evidence type="ECO:0000256" key="7">
    <source>
        <dbReference type="ARBA" id="ARBA00022741"/>
    </source>
</evidence>
<gene>
    <name evidence="19" type="ORF">DFQ27_004903</name>
</gene>
<evidence type="ECO:0000256" key="13">
    <source>
        <dbReference type="ARBA" id="ARBA00047899"/>
    </source>
</evidence>
<evidence type="ECO:0000259" key="16">
    <source>
        <dbReference type="PROSITE" id="PS50290"/>
    </source>
</evidence>
<dbReference type="GO" id="GO:0006303">
    <property type="term" value="P:double-strand break repair via nonhomologous end joining"/>
    <property type="evidence" value="ECO:0007669"/>
    <property type="project" value="InterPro"/>
</dbReference>
<dbReference type="SMART" id="SM00146">
    <property type="entry name" value="PI3Kc"/>
    <property type="match status" value="1"/>
</dbReference>
<dbReference type="InterPro" id="IPR050517">
    <property type="entry name" value="DDR_Repair_Kinase"/>
</dbReference>
<dbReference type="InterPro" id="IPR037706">
    <property type="entry name" value="DNA-PK_dom"/>
</dbReference>
<evidence type="ECO:0000256" key="1">
    <source>
        <dbReference type="ARBA" id="ARBA00004604"/>
    </source>
</evidence>
<dbReference type="InterPro" id="IPR045581">
    <property type="entry name" value="DNAPKcs_CC5"/>
</dbReference>
<feature type="region of interest" description="Disordered" evidence="15">
    <location>
        <begin position="216"/>
        <end position="244"/>
    </location>
</feature>
<evidence type="ECO:0000313" key="20">
    <source>
        <dbReference type="Proteomes" id="UP000807716"/>
    </source>
</evidence>
<sequence>MNVGEFYAEHIVQIMEIVRRTGPRSTSDEEMRRDLQERICCYELLQTLYRRLPVEMVHSSEAKIVQRFKGSTQSDGKELTLAIVKAAHADKLKQDSNISAETAVVQAEFNRAAYNALAAAILCTQRKEDFYRQFLFRDNPGKKEFFWENIVDTKTTYYFEQVIAGPMARTKLADLRAKSTIAERLVKPTVEYMSMRYLRDSSLSQSVGVLDEQKVYSDAGPDDNSNLDKLSLSPPEEEEPATALKTAPPEHILELDAINSNPCMRMILLLVNELHTNITPPKPVPVKEQSAMPKWMLDLYSKFKDPATELNVRLFIAKIIINMPEAFEMYAAIWIRSMMRLAMEGESYGEAMNYFVHDLAVLIVVWGETVKLQDNYEDRVLLSGFLGYMMKHAYHASRQVLRSNIDLIKGVFENWAKLVVIPTPMIYENFSKPSLEMRNATGIQLLGIVLTHDCQPFYKGPEVDLGRLTENEYYEVLARNMASKHKEVYSSCAEVCGMVLSYMKKHNFMNTTLEEAVHQRLVDQMAIGSKTSTGYGPFLTCLHKVQLKYPEMTDNFGSQLLFILPQLLGDERGMAIEILAARAKQIPDLFNSLRSKDLLGYLAHKDESTQFATLSVLYGLWETLSENQILFFLDTAVFIFSSHSSLECRKLHYSLLMVLYNRHKANKNIADPIRTQLLRGLADPSESIRRTALEFWYGQNHLSTDTFSKFRDILSTMYDPKAEDNFLTYATYMILDSTKKSFEYNKPIFDDPLPNAKFDAENASIDTSWRHTAAMTPLFVQTQQSQSQDMTMSGRMEDDELRATVQTYEFSLTMDGGTAGLREQLGAPSSSSSTFLFTQRPPSPEPPSQDPNHPDYKYRKLKYRHRETDTKRDSQLYARMHERSLQSQAIVNLDRERARAKRVSMIRKYRTGDLPDIQIQYSDIIRPLQSLAEMDVEICRILFSKLVTTLVEMVDKDAAMTEAETIAYKHHVMQRLQTMLTSTTTYFTPFVGSILRIFHEYGEVDLPADLVSRTSIRSSNQHLGIVLLEKQIQHPVPKERSAKRQRVGMSSSDVDYERKKSWVELAKVYKSVDEANVYKSIYESKIALTDQTRSAITAELMGDYLRACEMYMESIQGESQDADELEIGIWEMGRLECLERLGNWEDLAANVLNDLADQPITAWDAEFQDPYLRYFLNSHLKLVDGRVDDDGMFLPWTRDDPNPVFAFIDDGMKVPVRRRILESQFSIDLSVASIQRRDLNQASHYVRQSYSHFLSKWANLPPLSVSPRLVELSRLQRVVEMEEYLHAADTLQKSDQPKPMEALLDLWHDRYPDKAADNIATWMDVVDDRKMMIARLEEVRPINSPVLRERVLTEAVRYYSRLSAAAREQGNFAVADQYVQFIQSIDRLSFDAFYSGLKLNAARAAAATGGREKVDFFLATLSKLDDDRANLNELSVNQQARVAFLETKTYSSLIDVLTEDANNLHLVKSSTWARNSVQPNAIRTVHSLIKELQHRGLKVLQPLEKRQVDEKTRKKAMLTLARYCDKLLRHHENSKDSTFSQSEQTQYAELVVKNTLSAIQEDGTSASELFPRLLQIIELYPASQRTFTTLVSAMPGSWSFAQWIPQMVAILDRPFGQCIMPILKSIALEYPNALYYPLSISSENFDFEKSSTGERRRADVNELRKMIKSTTKERFIFELRRLTNPEHIVKDWFEQTKALMGSKGKNSAKIIELYKDMSRLLFGNRGDPTDETGRLLKAYASKHASKLNGYCGANGEKLARMSNKEFNQTVLRYVRNDMMAVEPRRHDSGADLLASYSPWLAKFQTFKTDEPLEIPGQYSGSTRPDKSQLATVVGFDQRVLVMSSIRKPKRISILGSDEREHLFLVKGGEDLRLDQRIQQLFSLMNDIMQKDPQCSQQKVSVRTYKVIPMTGSIGILEWVDNTRPLRSCIETETTSENWKRPQEIHTRFVESFRGDIRGYINMFMHAKRDRIVKHLGNLWTFLRDDLLRQNVARLASSPEAFLNIRSEFAKSLAAINVCSYLMGIGDRHLENFLLDLSTGCLLPIDFGHAFGSATEVLPVPELVPFRLSRQLESFLNPLGSKGLLESPMISVLHALQSKKEILLNTMDVFVKEPLLDWRKFAINQAIEQRKRMASRAAASATTGGGAGGSNSAMDVDATGEEEDGSGESEQTYEIDEESALPPQWYLQQKLDNARRKLELHNPAYITASELRNGHVNKPYLEAVINIAKGDPEHNIRARLDPVCGSVKEQVEALIDQATDPNVLGRMWVGWMSWV</sequence>
<feature type="domain" description="PI3K/PI4K catalytic" evidence="16">
    <location>
        <begin position="1835"/>
        <end position="2157"/>
    </location>
</feature>
<evidence type="ECO:0000256" key="4">
    <source>
        <dbReference type="ARBA" id="ARBA00022527"/>
    </source>
</evidence>
<keyword evidence="8" id="KW-0227">DNA damage</keyword>
<keyword evidence="12" id="KW-0539">Nucleus</keyword>
<protein>
    <recommendedName>
        <fullName evidence="3">DNA-dependent protein kinase catalytic subunit</fullName>
        <ecNumber evidence="2">2.7.11.1</ecNumber>
    </recommendedName>
</protein>
<keyword evidence="10" id="KW-0067">ATP-binding</keyword>
<organism evidence="19 20">
    <name type="scientific">Actinomortierella ambigua</name>
    <dbReference type="NCBI Taxonomy" id="1343610"/>
    <lineage>
        <taxon>Eukaryota</taxon>
        <taxon>Fungi</taxon>
        <taxon>Fungi incertae sedis</taxon>
        <taxon>Mucoromycota</taxon>
        <taxon>Mortierellomycotina</taxon>
        <taxon>Mortierellomycetes</taxon>
        <taxon>Mortierellales</taxon>
        <taxon>Mortierellaceae</taxon>
        <taxon>Actinomortierella</taxon>
    </lineage>
</organism>
<dbReference type="GO" id="GO:0000723">
    <property type="term" value="P:telomere maintenance"/>
    <property type="evidence" value="ECO:0007669"/>
    <property type="project" value="TreeGrafter"/>
</dbReference>
<keyword evidence="11" id="KW-0234">DNA repair</keyword>
<comment type="caution">
    <text evidence="19">The sequence shown here is derived from an EMBL/GenBank/DDBJ whole genome shotgun (WGS) entry which is preliminary data.</text>
</comment>
<keyword evidence="4" id="KW-0723">Serine/threonine-protein kinase</keyword>
<dbReference type="Pfam" id="PF02260">
    <property type="entry name" value="FATC"/>
    <property type="match status" value="1"/>
</dbReference>
<dbReference type="SUPFAM" id="SSF56112">
    <property type="entry name" value="Protein kinase-like (PK-like)"/>
    <property type="match status" value="1"/>
</dbReference>
<dbReference type="PROSITE" id="PS50290">
    <property type="entry name" value="PI3_4_KINASE_3"/>
    <property type="match status" value="1"/>
</dbReference>
<evidence type="ECO:0000256" key="12">
    <source>
        <dbReference type="ARBA" id="ARBA00023242"/>
    </source>
</evidence>
<dbReference type="Pfam" id="PF19704">
    <property type="entry name" value="DNAPKcs_CC5"/>
    <property type="match status" value="2"/>
</dbReference>
<dbReference type="PROSITE" id="PS00916">
    <property type="entry name" value="PI3_4_KINASE_2"/>
    <property type="match status" value="1"/>
</dbReference>
<dbReference type="GO" id="GO:0035556">
    <property type="term" value="P:intracellular signal transduction"/>
    <property type="evidence" value="ECO:0007669"/>
    <property type="project" value="UniProtKB-ARBA"/>
</dbReference>
<evidence type="ECO:0000256" key="3">
    <source>
        <dbReference type="ARBA" id="ARBA00018077"/>
    </source>
</evidence>
<evidence type="ECO:0000259" key="17">
    <source>
        <dbReference type="PROSITE" id="PS51189"/>
    </source>
</evidence>
<dbReference type="InterPro" id="IPR036940">
    <property type="entry name" value="PI3/4_kinase_cat_sf"/>
</dbReference>
<dbReference type="GO" id="GO:0005524">
    <property type="term" value="F:ATP binding"/>
    <property type="evidence" value="ECO:0007669"/>
    <property type="project" value="UniProtKB-KW"/>
</dbReference>
<feature type="compositionally biased region" description="Polar residues" evidence="15">
    <location>
        <begin position="827"/>
        <end position="837"/>
    </location>
</feature>
<proteinExistence type="predicted"/>
<dbReference type="PANTHER" id="PTHR11139">
    <property type="entry name" value="ATAXIA TELANGIECTASIA MUTATED ATM -RELATED"/>
    <property type="match status" value="1"/>
</dbReference>
<dbReference type="SMART" id="SM01343">
    <property type="entry name" value="FATC"/>
    <property type="match status" value="1"/>
</dbReference>
<dbReference type="Pfam" id="PF02259">
    <property type="entry name" value="FAT"/>
    <property type="match status" value="1"/>
</dbReference>
<keyword evidence="5" id="KW-0597">Phosphoprotein</keyword>
<feature type="compositionally biased region" description="Acidic residues" evidence="15">
    <location>
        <begin position="2157"/>
        <end position="2177"/>
    </location>
</feature>
<dbReference type="Gene3D" id="1.10.1070.11">
    <property type="entry name" value="Phosphatidylinositol 3-/4-kinase, catalytic domain"/>
    <property type="match status" value="1"/>
</dbReference>